<evidence type="ECO:0000313" key="2">
    <source>
        <dbReference type="EMBL" id="KRY93831.1"/>
    </source>
</evidence>
<accession>A0A0V1G679</accession>
<dbReference type="Proteomes" id="UP000054632">
    <property type="component" value="Unassembled WGS sequence"/>
</dbReference>
<sequence>MTKTGSLLTRVKNEHCWASNSCFQENFQESGSDEDFVPEEVFVDENLVISDEESPEEESNSEIKPLIVQYGTFIAHNGTEWTSSKPVQARRGASVDIVDQ</sequence>
<evidence type="ECO:0000313" key="3">
    <source>
        <dbReference type="Proteomes" id="UP000054632"/>
    </source>
</evidence>
<evidence type="ECO:0000313" key="1">
    <source>
        <dbReference type="EMBL" id="KRY79139.1"/>
    </source>
</evidence>
<dbReference type="EMBL" id="JYDR01000002">
    <property type="protein sequence ID" value="KRY79139.1"/>
    <property type="molecule type" value="Genomic_DNA"/>
</dbReference>
<reference evidence="3 4" key="1">
    <citation type="submission" date="2015-01" db="EMBL/GenBank/DDBJ databases">
        <title>Evolution of Trichinella species and genotypes.</title>
        <authorList>
            <person name="Korhonen P.K."/>
            <person name="Edoardo P."/>
            <person name="Giuseppe L.R."/>
            <person name="Gasser R.B."/>
        </authorList>
    </citation>
    <scope>NUCLEOTIDE SEQUENCE [LARGE SCALE GENOMIC DNA]</scope>
    <source>
        <strain evidence="1">ISS13</strain>
        <strain evidence="2">ISS470</strain>
    </source>
</reference>
<evidence type="ECO:0000313" key="4">
    <source>
        <dbReference type="Proteomes" id="UP000054995"/>
    </source>
</evidence>
<dbReference type="EMBL" id="JYDT01000001">
    <property type="protein sequence ID" value="KRY93831.1"/>
    <property type="molecule type" value="Genomic_DNA"/>
</dbReference>
<proteinExistence type="predicted"/>
<name>A0A0V1G679_TRIPS</name>
<dbReference type="AlphaFoldDB" id="A0A0V1G679"/>
<protein>
    <submittedName>
        <fullName evidence="2">Uncharacterized protein</fullName>
    </submittedName>
</protein>
<keyword evidence="4" id="KW-1185">Reference proteome</keyword>
<organism evidence="2 4">
    <name type="scientific">Trichinella pseudospiralis</name>
    <name type="common">Parasitic roundworm</name>
    <dbReference type="NCBI Taxonomy" id="6337"/>
    <lineage>
        <taxon>Eukaryota</taxon>
        <taxon>Metazoa</taxon>
        <taxon>Ecdysozoa</taxon>
        <taxon>Nematoda</taxon>
        <taxon>Enoplea</taxon>
        <taxon>Dorylaimia</taxon>
        <taxon>Trichinellida</taxon>
        <taxon>Trichinellidae</taxon>
        <taxon>Trichinella</taxon>
    </lineage>
</organism>
<dbReference type="Proteomes" id="UP000054995">
    <property type="component" value="Unassembled WGS sequence"/>
</dbReference>
<gene>
    <name evidence="1" type="ORF">T4A_10956</name>
    <name evidence="2" type="ORF">T4D_13141</name>
</gene>
<comment type="caution">
    <text evidence="2">The sequence shown here is derived from an EMBL/GenBank/DDBJ whole genome shotgun (WGS) entry which is preliminary data.</text>
</comment>
<dbReference type="OrthoDB" id="10574533at2759"/>